<sequence length="493" mass="55036">MPKLTLFAYQTGEQYITKAALIADRSMEVEISPGTESMYAMYEEAAAARKMSTLDLFASRFNRQFGSEAEVKTHLRPILQNQAAQMANFLQSGIPTNHYKRDRVSVVADTERGGKVRGSTDAAVAPFLEDPVRAQRRLHAAIAASVPESRSRGELRDFYLKQGFSQDEKYVLLWGRSSGRTNAAGPHLDTNPTMLAQMMVSIREMEPDRKLVLIGDPVNIPGAVGGTSVPHADMNLFQYWRSKDWPGGKDMASQMFFLALIQSHHPETVSVGTNSGILELPHLMGMRTIYLENKHDHDRKGLRWQKKLEMTNIDRLSTTAATELWGRKNVLFEEVREWLGSRMPGAYPSEEQAAFLSQLKELASLDEGTKQPGQTRPFAQKLADVSSSWARSRSEHFTGSNSTSGAALAKMNDSLLKDKLTRDELDRFRKIWQEGLDRETSGRSQEAWRSVLVDQQQEGTPIAADETDFNPPVNVARPRSPSSTMPGAFPEGS</sequence>
<evidence type="ECO:0000256" key="1">
    <source>
        <dbReference type="SAM" id="MobiDB-lite"/>
    </source>
</evidence>
<proteinExistence type="predicted"/>
<evidence type="ECO:0000313" key="3">
    <source>
        <dbReference type="Proteomes" id="UP000253606"/>
    </source>
</evidence>
<evidence type="ECO:0000313" key="2">
    <source>
        <dbReference type="EMBL" id="AXC13701.1"/>
    </source>
</evidence>
<accession>A0A2Z5G3J0</accession>
<dbReference type="EMBL" id="CP030840">
    <property type="protein sequence ID" value="AXC13701.1"/>
    <property type="molecule type" value="Genomic_DNA"/>
</dbReference>
<organism evidence="2 3">
    <name type="scientific">Acidisarcina polymorpha</name>
    <dbReference type="NCBI Taxonomy" id="2211140"/>
    <lineage>
        <taxon>Bacteria</taxon>
        <taxon>Pseudomonadati</taxon>
        <taxon>Acidobacteriota</taxon>
        <taxon>Terriglobia</taxon>
        <taxon>Terriglobales</taxon>
        <taxon>Acidobacteriaceae</taxon>
        <taxon>Acidisarcina</taxon>
    </lineage>
</organism>
<feature type="region of interest" description="Disordered" evidence="1">
    <location>
        <begin position="455"/>
        <end position="493"/>
    </location>
</feature>
<dbReference type="RefSeq" id="WP_150133073.1">
    <property type="nucleotide sequence ID" value="NZ_CP030840.1"/>
</dbReference>
<keyword evidence="3" id="KW-1185">Reference proteome</keyword>
<dbReference type="OrthoDB" id="8549108at2"/>
<dbReference type="AlphaFoldDB" id="A0A2Z5G3J0"/>
<protein>
    <submittedName>
        <fullName evidence="2">Uncharacterized protein</fullName>
    </submittedName>
</protein>
<gene>
    <name evidence="2" type="ORF">ACPOL_4428</name>
</gene>
<dbReference type="KEGG" id="abas:ACPOL_4428"/>
<dbReference type="Proteomes" id="UP000253606">
    <property type="component" value="Chromosome"/>
</dbReference>
<reference evidence="2 3" key="1">
    <citation type="journal article" date="2018" name="Front. Microbiol.">
        <title>Hydrolytic Capabilities as a Key to Environmental Success: Chitinolytic and Cellulolytic Acidobacteria From Acidic Sub-arctic Soils and Boreal Peatlands.</title>
        <authorList>
            <person name="Belova S.E."/>
            <person name="Ravin N.V."/>
            <person name="Pankratov T.A."/>
            <person name="Rakitin A.L."/>
            <person name="Ivanova A.A."/>
            <person name="Beletsky A.V."/>
            <person name="Mardanov A.V."/>
            <person name="Sinninghe Damste J.S."/>
            <person name="Dedysh S.N."/>
        </authorList>
    </citation>
    <scope>NUCLEOTIDE SEQUENCE [LARGE SCALE GENOMIC DNA]</scope>
    <source>
        <strain evidence="2 3">SBC82</strain>
    </source>
</reference>
<name>A0A2Z5G3J0_9BACT</name>